<dbReference type="InterPro" id="IPR029032">
    <property type="entry name" value="AhpD-like"/>
</dbReference>
<dbReference type="RefSeq" id="WP_051267136.1">
    <property type="nucleotide sequence ID" value="NZ_CP028426.1"/>
</dbReference>
<gene>
    <name evidence="2" type="ORF">C7K25_12960</name>
</gene>
<name>A0ABT7CB02_9MICO</name>
<dbReference type="PANTHER" id="PTHR35446:SF2">
    <property type="entry name" value="CARBOXYMUCONOLACTONE DECARBOXYLASE-LIKE DOMAIN-CONTAINING PROTEIN"/>
    <property type="match status" value="1"/>
</dbReference>
<dbReference type="Pfam" id="PF02627">
    <property type="entry name" value="CMD"/>
    <property type="match status" value="1"/>
</dbReference>
<evidence type="ECO:0000313" key="2">
    <source>
        <dbReference type="EMBL" id="MDJ1372268.1"/>
    </source>
</evidence>
<protein>
    <submittedName>
        <fullName evidence="2">Carboxymuconolactone decarboxylase family protein</fullName>
    </submittedName>
</protein>
<dbReference type="PANTHER" id="PTHR35446">
    <property type="entry name" value="SI:CH211-175M2.5"/>
    <property type="match status" value="1"/>
</dbReference>
<dbReference type="Gene3D" id="1.20.1290.10">
    <property type="entry name" value="AhpD-like"/>
    <property type="match status" value="1"/>
</dbReference>
<organism evidence="2 3">
    <name type="scientific">Gulosibacter molinativorax</name>
    <dbReference type="NCBI Taxonomy" id="256821"/>
    <lineage>
        <taxon>Bacteria</taxon>
        <taxon>Bacillati</taxon>
        <taxon>Actinomycetota</taxon>
        <taxon>Actinomycetes</taxon>
        <taxon>Micrococcales</taxon>
        <taxon>Microbacteriaceae</taxon>
        <taxon>Gulosibacter</taxon>
    </lineage>
</organism>
<feature type="domain" description="Carboxymuconolactone decarboxylase-like" evidence="1">
    <location>
        <begin position="25"/>
        <end position="99"/>
    </location>
</feature>
<reference evidence="2" key="1">
    <citation type="submission" date="2018-03" db="EMBL/GenBank/DDBJ databases">
        <authorList>
            <person name="Nunes O.C."/>
            <person name="Lopes A.R."/>
            <person name="Froufe H."/>
            <person name="Munoz-Merida A."/>
            <person name="Barroso C."/>
            <person name="Egas C."/>
        </authorList>
    </citation>
    <scope>NUCLEOTIDE SEQUENCE</scope>
    <source>
        <strain evidence="2">ON4</strain>
    </source>
</reference>
<proteinExistence type="predicted"/>
<keyword evidence="3" id="KW-1185">Reference proteome</keyword>
<sequence length="169" mass="17736">MTTDSLPDLPRSHRAVYRGAVRMAQAAGEAAAEAGVGRDLVELVNVRVSQINGCARCLSAHVPAAFEAGVGHAKLHLLPTWREASLFTEVERAALEIAELVTRLPGAAAGAAHSAGRDAGLTDEQITAIEWIAISIGAFNRISIMSGHDALPQKFDTLGQSISNEGDES</sequence>
<dbReference type="SUPFAM" id="SSF69118">
    <property type="entry name" value="AhpD-like"/>
    <property type="match status" value="1"/>
</dbReference>
<reference evidence="2" key="2">
    <citation type="journal article" date="2022" name="Sci. Rep.">
        <title>In silico prediction of the enzymes involved in the degradation of the herbicide molinate by Gulosibacter molinativorax ON4T.</title>
        <authorList>
            <person name="Lopes A.R."/>
            <person name="Bunin E."/>
            <person name="Viana A.T."/>
            <person name="Froufe H."/>
            <person name="Munoz-Merida A."/>
            <person name="Pinho D."/>
            <person name="Figueiredo J."/>
            <person name="Barroso C."/>
            <person name="Vaz-Moreira I."/>
            <person name="Bellanger X."/>
            <person name="Egas C."/>
            <person name="Nunes O.C."/>
        </authorList>
    </citation>
    <scope>NUCLEOTIDE SEQUENCE</scope>
    <source>
        <strain evidence="2">ON4</strain>
    </source>
</reference>
<comment type="caution">
    <text evidence="2">The sequence shown here is derived from an EMBL/GenBank/DDBJ whole genome shotgun (WGS) entry which is preliminary data.</text>
</comment>
<dbReference type="InterPro" id="IPR003779">
    <property type="entry name" value="CMD-like"/>
</dbReference>
<accession>A0ABT7CB02</accession>
<dbReference type="EMBL" id="PXVD01000022">
    <property type="protein sequence ID" value="MDJ1372268.1"/>
    <property type="molecule type" value="Genomic_DNA"/>
</dbReference>
<evidence type="ECO:0000313" key="3">
    <source>
        <dbReference type="Proteomes" id="UP001170379"/>
    </source>
</evidence>
<dbReference type="Proteomes" id="UP001170379">
    <property type="component" value="Unassembled WGS sequence"/>
</dbReference>
<dbReference type="InterPro" id="IPR004675">
    <property type="entry name" value="AhpD_core"/>
</dbReference>
<dbReference type="NCBIfam" id="TIGR00778">
    <property type="entry name" value="ahpD_dom"/>
    <property type="match status" value="1"/>
</dbReference>
<evidence type="ECO:0000259" key="1">
    <source>
        <dbReference type="Pfam" id="PF02627"/>
    </source>
</evidence>